<keyword evidence="5 6" id="KW-0472">Membrane</keyword>
<dbReference type="GO" id="GO:0008808">
    <property type="term" value="F:cardiolipin synthase activity"/>
    <property type="evidence" value="ECO:0007669"/>
    <property type="project" value="TreeGrafter"/>
</dbReference>
<evidence type="ECO:0000313" key="9">
    <source>
        <dbReference type="Proteomes" id="UP000824225"/>
    </source>
</evidence>
<dbReference type="Gene3D" id="3.30.870.10">
    <property type="entry name" value="Endonuclease Chain A"/>
    <property type="match status" value="2"/>
</dbReference>
<evidence type="ECO:0000256" key="1">
    <source>
        <dbReference type="ARBA" id="ARBA00004651"/>
    </source>
</evidence>
<evidence type="ECO:0000259" key="7">
    <source>
        <dbReference type="PROSITE" id="PS50035"/>
    </source>
</evidence>
<evidence type="ECO:0000313" key="8">
    <source>
        <dbReference type="EMBL" id="HJA09019.1"/>
    </source>
</evidence>
<evidence type="ECO:0000256" key="4">
    <source>
        <dbReference type="ARBA" id="ARBA00022989"/>
    </source>
</evidence>
<keyword evidence="3 6" id="KW-0812">Transmembrane</keyword>
<dbReference type="PANTHER" id="PTHR21248:SF22">
    <property type="entry name" value="PHOSPHOLIPASE D"/>
    <property type="match status" value="1"/>
</dbReference>
<feature type="domain" description="PLD phosphodiesterase" evidence="7">
    <location>
        <begin position="396"/>
        <end position="418"/>
    </location>
</feature>
<dbReference type="GO" id="GO:0032049">
    <property type="term" value="P:cardiolipin biosynthetic process"/>
    <property type="evidence" value="ECO:0007669"/>
    <property type="project" value="UniProtKB-ARBA"/>
</dbReference>
<protein>
    <submittedName>
        <fullName evidence="8">PLDc N-terminal domain-containing protein</fullName>
    </submittedName>
</protein>
<gene>
    <name evidence="8" type="ORF">H9962_07515</name>
</gene>
<organism evidence="8 9">
    <name type="scientific">Candidatus Mailhella merdigallinarum</name>
    <dbReference type="NCBI Taxonomy" id="2838658"/>
    <lineage>
        <taxon>Bacteria</taxon>
        <taxon>Pseudomonadati</taxon>
        <taxon>Thermodesulfobacteriota</taxon>
        <taxon>Desulfovibrionia</taxon>
        <taxon>Desulfovibrionales</taxon>
        <taxon>Desulfovibrionaceae</taxon>
        <taxon>Mailhella</taxon>
    </lineage>
</organism>
<feature type="transmembrane region" description="Helical" evidence="6">
    <location>
        <begin position="34"/>
        <end position="56"/>
    </location>
</feature>
<feature type="transmembrane region" description="Helical" evidence="6">
    <location>
        <begin position="6"/>
        <end position="27"/>
    </location>
</feature>
<dbReference type="Pfam" id="PF13396">
    <property type="entry name" value="PLDc_N"/>
    <property type="match status" value="1"/>
</dbReference>
<keyword evidence="4 6" id="KW-1133">Transmembrane helix</keyword>
<dbReference type="AlphaFoldDB" id="A0A9D2HEJ2"/>
<dbReference type="InterPro" id="IPR025202">
    <property type="entry name" value="PLD-like_dom"/>
</dbReference>
<dbReference type="CDD" id="cd09157">
    <property type="entry name" value="PLDc_CLS_unchar2_1"/>
    <property type="match status" value="1"/>
</dbReference>
<name>A0A9D2HEJ2_9BACT</name>
<reference evidence="8" key="1">
    <citation type="journal article" date="2021" name="PeerJ">
        <title>Extensive microbial diversity within the chicken gut microbiome revealed by metagenomics and culture.</title>
        <authorList>
            <person name="Gilroy R."/>
            <person name="Ravi A."/>
            <person name="Getino M."/>
            <person name="Pursley I."/>
            <person name="Horton D.L."/>
            <person name="Alikhan N.F."/>
            <person name="Baker D."/>
            <person name="Gharbi K."/>
            <person name="Hall N."/>
            <person name="Watson M."/>
            <person name="Adriaenssens E.M."/>
            <person name="Foster-Nyarko E."/>
            <person name="Jarju S."/>
            <person name="Secka A."/>
            <person name="Antonio M."/>
            <person name="Oren A."/>
            <person name="Chaudhuri R.R."/>
            <person name="La Ragione R."/>
            <person name="Hildebrand F."/>
            <person name="Pallen M.J."/>
        </authorList>
    </citation>
    <scope>NUCLEOTIDE SEQUENCE</scope>
    <source>
        <strain evidence="8">CHK186-16707</strain>
    </source>
</reference>
<dbReference type="SUPFAM" id="SSF56024">
    <property type="entry name" value="Phospholipase D/nuclease"/>
    <property type="match status" value="2"/>
</dbReference>
<evidence type="ECO:0000256" key="3">
    <source>
        <dbReference type="ARBA" id="ARBA00022692"/>
    </source>
</evidence>
<dbReference type="GO" id="GO:0005886">
    <property type="term" value="C:plasma membrane"/>
    <property type="evidence" value="ECO:0007669"/>
    <property type="project" value="UniProtKB-SubCell"/>
</dbReference>
<dbReference type="SMART" id="SM00155">
    <property type="entry name" value="PLDc"/>
    <property type="match status" value="2"/>
</dbReference>
<evidence type="ECO:0000256" key="5">
    <source>
        <dbReference type="ARBA" id="ARBA00023136"/>
    </source>
</evidence>
<dbReference type="Pfam" id="PF13091">
    <property type="entry name" value="PLDc_2"/>
    <property type="match status" value="2"/>
</dbReference>
<proteinExistence type="predicted"/>
<feature type="domain" description="PLD phosphodiesterase" evidence="7">
    <location>
        <begin position="218"/>
        <end position="244"/>
    </location>
</feature>
<dbReference type="PANTHER" id="PTHR21248">
    <property type="entry name" value="CARDIOLIPIN SYNTHASE"/>
    <property type="match status" value="1"/>
</dbReference>
<dbReference type="EMBL" id="DXAN01000023">
    <property type="protein sequence ID" value="HJA09019.1"/>
    <property type="molecule type" value="Genomic_DNA"/>
</dbReference>
<accession>A0A9D2HEJ2</accession>
<dbReference type="PROSITE" id="PS50035">
    <property type="entry name" value="PLD"/>
    <property type="match status" value="2"/>
</dbReference>
<comment type="caution">
    <text evidence="8">The sequence shown here is derived from an EMBL/GenBank/DDBJ whole genome shotgun (WGS) entry which is preliminary data.</text>
</comment>
<dbReference type="InterPro" id="IPR001736">
    <property type="entry name" value="PLipase_D/transphosphatidylase"/>
</dbReference>
<evidence type="ECO:0000256" key="6">
    <source>
        <dbReference type="SAM" id="Phobius"/>
    </source>
</evidence>
<sequence>MSWQWILSLVLAAGYALAFIAVLHALLRARQPQSALGWVAAILTLPLLGSMAYFIFGINRVDSRAAKLMSDTAERRMKALKASGLLSGGRVPPTLFAPDTCEIMRVGEGKPGSFRRLGCNHFTPLFNGDEAYPRMLEAIASARHEVFLCTYIFQGRVYGKAFADALLAAHRRGVDVRVLVDGMGTLPGFHKPWKRLQREGVPVHRFIPPHLLPPQMSVNLRNHRKVLVCDGEGFTGGMNIDDVHVMASRTREHVQDVHFLCEGPIVGELREAFLMDWAFVTGQDDTGRLYLPCGAGAMDGRVVMDGPGTPNDPVQDLLCGVISCARRRITVMTPYFLPPRELTSALVSAAARGVEVRVILPAVLDHAYVEWASDHTIPPLLENGVRIFRQPAPFAHTKLLLVDDIYVCLGSTNLDPRSLSLNFELNVEVFSPELNARLHEFAASVLAVSHEVTLENLLSRPLAVRLRNAAAWIFSPYL</sequence>
<dbReference type="Proteomes" id="UP000824225">
    <property type="component" value="Unassembled WGS sequence"/>
</dbReference>
<reference evidence="8" key="2">
    <citation type="submission" date="2021-04" db="EMBL/GenBank/DDBJ databases">
        <authorList>
            <person name="Gilroy R."/>
        </authorList>
    </citation>
    <scope>NUCLEOTIDE SEQUENCE</scope>
    <source>
        <strain evidence="8">CHK186-16707</strain>
    </source>
</reference>
<keyword evidence="2" id="KW-1003">Cell membrane</keyword>
<evidence type="ECO:0000256" key="2">
    <source>
        <dbReference type="ARBA" id="ARBA00022475"/>
    </source>
</evidence>
<comment type="subcellular location">
    <subcellularLocation>
        <location evidence="1">Cell membrane</location>
        <topology evidence="1">Multi-pass membrane protein</topology>
    </subcellularLocation>
</comment>
<dbReference type="InterPro" id="IPR027379">
    <property type="entry name" value="CLS_N"/>
</dbReference>